<accession>A0A1C2E3E2</accession>
<evidence type="ECO:0000313" key="1">
    <source>
        <dbReference type="EMBL" id="OCX21433.1"/>
    </source>
</evidence>
<keyword evidence="2" id="KW-1185">Reference proteome</keyword>
<dbReference type="AlphaFoldDB" id="A0A1C2E3E2"/>
<protein>
    <submittedName>
        <fullName evidence="1">Uncharacterized protein</fullName>
    </submittedName>
</protein>
<dbReference type="EMBL" id="MDEO01000028">
    <property type="protein sequence ID" value="OCX21433.1"/>
    <property type="molecule type" value="Genomic_DNA"/>
</dbReference>
<dbReference type="STRING" id="1566387.QV13_07155"/>
<comment type="caution">
    <text evidence="1">The sequence shown here is derived from an EMBL/GenBank/DDBJ whole genome shotgun (WGS) entry which is preliminary data.</text>
</comment>
<proteinExistence type="predicted"/>
<organism evidence="1 2">
    <name type="scientific">Mesorhizobium hungaricum</name>
    <dbReference type="NCBI Taxonomy" id="1566387"/>
    <lineage>
        <taxon>Bacteria</taxon>
        <taxon>Pseudomonadati</taxon>
        <taxon>Pseudomonadota</taxon>
        <taxon>Alphaproteobacteria</taxon>
        <taxon>Hyphomicrobiales</taxon>
        <taxon>Phyllobacteriaceae</taxon>
        <taxon>Mesorhizobium</taxon>
    </lineage>
</organism>
<reference evidence="1 2" key="1">
    <citation type="submission" date="2016-08" db="EMBL/GenBank/DDBJ databases">
        <title>Whole genome sequence of Mesorhizobium sp. strain UASWS1009 isolated from industrial sewage.</title>
        <authorList>
            <person name="Crovadore J."/>
            <person name="Calmin G."/>
            <person name="Chablais R."/>
            <person name="Cochard B."/>
            <person name="Lefort F."/>
        </authorList>
    </citation>
    <scope>NUCLEOTIDE SEQUENCE [LARGE SCALE GENOMIC DNA]</scope>
    <source>
        <strain evidence="1 2">UASWS1009</strain>
    </source>
</reference>
<name>A0A1C2E3E2_9HYPH</name>
<gene>
    <name evidence="1" type="ORF">QV13_07155</name>
</gene>
<evidence type="ECO:0000313" key="2">
    <source>
        <dbReference type="Proteomes" id="UP000094412"/>
    </source>
</evidence>
<dbReference type="Proteomes" id="UP000094412">
    <property type="component" value="Unassembled WGS sequence"/>
</dbReference>
<dbReference type="PROSITE" id="PS51257">
    <property type="entry name" value="PROKAR_LIPOPROTEIN"/>
    <property type="match status" value="1"/>
</dbReference>
<sequence>MFTARRWGVKARADRINVFMPDGNWLTALAGLGCTGKECDAALSRPAGGLPVSRMLVLETHCSSSCIAVRQQA</sequence>